<feature type="region of interest" description="Disordered" evidence="1">
    <location>
        <begin position="90"/>
        <end position="112"/>
    </location>
</feature>
<name>A0A1H3R7A5_9ACTN</name>
<evidence type="ECO:0000313" key="3">
    <source>
        <dbReference type="Proteomes" id="UP000242415"/>
    </source>
</evidence>
<dbReference type="EMBL" id="FNPH01000007">
    <property type="protein sequence ID" value="SDZ21195.1"/>
    <property type="molecule type" value="Genomic_DNA"/>
</dbReference>
<sequence length="323" mass="35052">MATAVTTPTRTTPRPALSSTPAKCVRKCCHGVRINRRTYCGLSASTRTEPSGARWFDRTVGVPTCCTTSARFFIGNSAFVARSTAGRTAGAAARTSSSSQRPPIPGTLPRPASCPARRALIRRRAGSRGVLVPAGVYRHAVQAATDPDLRSMSIRQLLGLYSRILTELIQRGVVRSRNAPAGDLAESVVAQAYRGQLAPQSEKSWDVRAADGTLLQVKCRVIEPGSRRTHVYSPFRSWSFDVCVFVILNSVTYNIEQAVEVPADQVKTAARASSWVAGHRITVGQIRAGLEGAVDLTDRLREAYVALDRLEQTQVVDLSQRAY</sequence>
<protein>
    <submittedName>
        <fullName evidence="2">Uncharacterized protein</fullName>
    </submittedName>
</protein>
<feature type="compositionally biased region" description="Low complexity" evidence="1">
    <location>
        <begin position="90"/>
        <end position="99"/>
    </location>
</feature>
<accession>A0A1H3R7A5</accession>
<dbReference type="Proteomes" id="UP000242415">
    <property type="component" value="Unassembled WGS sequence"/>
</dbReference>
<proteinExistence type="predicted"/>
<gene>
    <name evidence="2" type="ORF">SAMN05444365_10788</name>
</gene>
<organism evidence="2 3">
    <name type="scientific">Micromonospora pattaloongensis</name>
    <dbReference type="NCBI Taxonomy" id="405436"/>
    <lineage>
        <taxon>Bacteria</taxon>
        <taxon>Bacillati</taxon>
        <taxon>Actinomycetota</taxon>
        <taxon>Actinomycetes</taxon>
        <taxon>Micromonosporales</taxon>
        <taxon>Micromonosporaceae</taxon>
        <taxon>Micromonospora</taxon>
    </lineage>
</organism>
<evidence type="ECO:0000313" key="2">
    <source>
        <dbReference type="EMBL" id="SDZ21195.1"/>
    </source>
</evidence>
<evidence type="ECO:0000256" key="1">
    <source>
        <dbReference type="SAM" id="MobiDB-lite"/>
    </source>
</evidence>
<keyword evidence="3" id="KW-1185">Reference proteome</keyword>
<reference evidence="3" key="1">
    <citation type="submission" date="2016-10" db="EMBL/GenBank/DDBJ databases">
        <authorList>
            <person name="Varghese N."/>
            <person name="Submissions S."/>
        </authorList>
    </citation>
    <scope>NUCLEOTIDE SEQUENCE [LARGE SCALE GENOMIC DNA]</scope>
    <source>
        <strain evidence="3">DSM 45245</strain>
    </source>
</reference>
<dbReference type="AlphaFoldDB" id="A0A1H3R7A5"/>